<organism evidence="1 2">
    <name type="scientific">Candidatus Phycosocius bacilliformis</name>
    <dbReference type="NCBI Taxonomy" id="1445552"/>
    <lineage>
        <taxon>Bacteria</taxon>
        <taxon>Pseudomonadati</taxon>
        <taxon>Pseudomonadota</taxon>
        <taxon>Alphaproteobacteria</taxon>
        <taxon>Caulobacterales</taxon>
        <taxon>Caulobacterales incertae sedis</taxon>
        <taxon>Candidatus Phycosocius</taxon>
    </lineage>
</organism>
<comment type="caution">
    <text evidence="1">The sequence shown here is derived from an EMBL/GenBank/DDBJ whole genome shotgun (WGS) entry which is preliminary data.</text>
</comment>
<dbReference type="EMBL" id="BFBR01000002">
    <property type="protein sequence ID" value="GBF57315.1"/>
    <property type="molecule type" value="Genomic_DNA"/>
</dbReference>
<proteinExistence type="predicted"/>
<protein>
    <submittedName>
        <fullName evidence="1">Uncharacterized protein</fullName>
    </submittedName>
</protein>
<dbReference type="Proteomes" id="UP000245086">
    <property type="component" value="Unassembled WGS sequence"/>
</dbReference>
<evidence type="ECO:0000313" key="1">
    <source>
        <dbReference type="EMBL" id="GBF57315.1"/>
    </source>
</evidence>
<evidence type="ECO:0000313" key="2">
    <source>
        <dbReference type="Proteomes" id="UP000245086"/>
    </source>
</evidence>
<gene>
    <name evidence="1" type="ORF">PbB2_00980</name>
</gene>
<accession>A0A2P2E8C9</accession>
<reference evidence="1 2" key="1">
    <citation type="journal article" date="2018" name="Genome Announc.">
        <title>Draft Genome Sequence of "Candidatus Phycosocius bacilliformis," an Alphaproteobacterial Ectosymbiont of the Hydrocarbon-Producing Green Alga Botryococcus braunii.</title>
        <authorList>
            <person name="Tanabe Y."/>
            <person name="Yamaguchi H."/>
            <person name="Watanabe M.M."/>
        </authorList>
    </citation>
    <scope>NUCLEOTIDE SEQUENCE [LARGE SCALE GENOMIC DNA]</scope>
    <source>
        <strain evidence="1 2">BOTRYCO-2</strain>
    </source>
</reference>
<name>A0A2P2E8C9_9PROT</name>
<dbReference type="AlphaFoldDB" id="A0A2P2E8C9"/>
<sequence length="224" mass="24303">MTAIQSRPAHLVLADRPQSNPAVGLQAAPTSSDLLTARGMNADAQQKVMDIYAAARSSLDAGQARSFLLKLDSATLAQLQQAAALADPIEPARLSDEGATNILRPPGDLVDLDDDGFMEVGRARTFAFPPVNAPQAIKDAWDHMRPHMSEFEISSFSHQVMFVLGAPPASLKITDGMAKLDWNQVLDEMVYRNNLVRAENGIAITDRANELIETLRAGWRSAAR</sequence>
<keyword evidence="2" id="KW-1185">Reference proteome</keyword>